<feature type="signal peptide" evidence="6">
    <location>
        <begin position="1"/>
        <end position="25"/>
    </location>
</feature>
<dbReference type="PANTHER" id="PTHR38776">
    <property type="entry name" value="MLTA-INTERACTING PROTEIN-RELATED"/>
    <property type="match status" value="1"/>
</dbReference>
<evidence type="ECO:0000313" key="8">
    <source>
        <dbReference type="Proteomes" id="UP000282977"/>
    </source>
</evidence>
<keyword evidence="3 6" id="KW-0732">Signal</keyword>
<dbReference type="Pfam" id="PF06629">
    <property type="entry name" value="MipA"/>
    <property type="match status" value="1"/>
</dbReference>
<name>A0A437J9Q1_9SPHN</name>
<keyword evidence="4" id="KW-0472">Membrane</keyword>
<gene>
    <name evidence="7" type="ORF">ENE74_07760</name>
</gene>
<dbReference type="EMBL" id="RZUL01000002">
    <property type="protein sequence ID" value="RVT42113.1"/>
    <property type="molecule type" value="Genomic_DNA"/>
</dbReference>
<evidence type="ECO:0000313" key="7">
    <source>
        <dbReference type="EMBL" id="RVT42113.1"/>
    </source>
</evidence>
<accession>A0A437J9Q1</accession>
<evidence type="ECO:0000256" key="2">
    <source>
        <dbReference type="ARBA" id="ARBA00005722"/>
    </source>
</evidence>
<comment type="subcellular location">
    <subcellularLocation>
        <location evidence="1">Cell outer membrane</location>
    </subcellularLocation>
</comment>
<keyword evidence="8" id="KW-1185">Reference proteome</keyword>
<dbReference type="Proteomes" id="UP000282977">
    <property type="component" value="Unassembled WGS sequence"/>
</dbReference>
<proteinExistence type="inferred from homology"/>
<evidence type="ECO:0000256" key="5">
    <source>
        <dbReference type="ARBA" id="ARBA00023237"/>
    </source>
</evidence>
<keyword evidence="5" id="KW-0998">Cell outer membrane</keyword>
<dbReference type="GO" id="GO:0009279">
    <property type="term" value="C:cell outer membrane"/>
    <property type="evidence" value="ECO:0007669"/>
    <property type="project" value="UniProtKB-SubCell"/>
</dbReference>
<comment type="similarity">
    <text evidence="2">Belongs to the MipA/OmpV family.</text>
</comment>
<evidence type="ECO:0000256" key="1">
    <source>
        <dbReference type="ARBA" id="ARBA00004442"/>
    </source>
</evidence>
<reference evidence="7 8" key="1">
    <citation type="submission" date="2019-01" db="EMBL/GenBank/DDBJ databases">
        <authorList>
            <person name="Chen W.-M."/>
        </authorList>
    </citation>
    <scope>NUCLEOTIDE SEQUENCE [LARGE SCALE GENOMIC DNA]</scope>
    <source>
        <strain evidence="7 8">TLA-22</strain>
    </source>
</reference>
<evidence type="ECO:0000256" key="3">
    <source>
        <dbReference type="ARBA" id="ARBA00022729"/>
    </source>
</evidence>
<evidence type="ECO:0000256" key="6">
    <source>
        <dbReference type="SAM" id="SignalP"/>
    </source>
</evidence>
<dbReference type="RefSeq" id="WP_127690296.1">
    <property type="nucleotide sequence ID" value="NZ_RZUL01000002.1"/>
</dbReference>
<protein>
    <submittedName>
        <fullName evidence="7">MipA/OmpV family protein</fullName>
    </submittedName>
</protein>
<organism evidence="7 8">
    <name type="scientific">Sphingobium algorifonticola</name>
    <dbReference type="NCBI Taxonomy" id="2008318"/>
    <lineage>
        <taxon>Bacteria</taxon>
        <taxon>Pseudomonadati</taxon>
        <taxon>Pseudomonadota</taxon>
        <taxon>Alphaproteobacteria</taxon>
        <taxon>Sphingomonadales</taxon>
        <taxon>Sphingomonadaceae</taxon>
        <taxon>Sphingobium</taxon>
    </lineage>
</organism>
<feature type="chain" id="PRO_5019077394" evidence="6">
    <location>
        <begin position="26"/>
        <end position="283"/>
    </location>
</feature>
<dbReference type="PANTHER" id="PTHR38776:SF1">
    <property type="entry name" value="MLTA-INTERACTING PROTEIN-RELATED"/>
    <property type="match status" value="1"/>
</dbReference>
<sequence length="283" mass="29079">MSVSRVSTALAVALLAVALSSPALAQDASDPTADRLSLGAGIATVPSYEGSDTNVIIPEVVIRGQVSGIAFFSRGPQLFVDVLPEKASDGGWDIGVGPVAGFRLDRVSRIRDTQVRALGKLDPAIELGGWVGLSKTGVITSAYDVLSARVSIVKDVNGAHGSTIVTPAIEYGTPLSRYNFIGIGMSADYVGKGFGRYYSNIDAAGSASSGLPVYTGASGSGWKSARATAAFSQALTGDLTKGLSLLVVGGYARMFGKYADSPVVSVAGDKDQWIGAVGLTYSF</sequence>
<comment type="caution">
    <text evidence="7">The sequence shown here is derived from an EMBL/GenBank/DDBJ whole genome shotgun (WGS) entry which is preliminary data.</text>
</comment>
<evidence type="ECO:0000256" key="4">
    <source>
        <dbReference type="ARBA" id="ARBA00023136"/>
    </source>
</evidence>
<dbReference type="AlphaFoldDB" id="A0A437J9Q1"/>
<dbReference type="InterPro" id="IPR010583">
    <property type="entry name" value="MipA"/>
</dbReference>
<dbReference type="OrthoDB" id="5462484at2"/>